<keyword evidence="3" id="KW-1185">Reference proteome</keyword>
<dbReference type="RefSeq" id="WP_147255658.1">
    <property type="nucleotide sequence ID" value="NZ_VIWU01000001.1"/>
</dbReference>
<organism evidence="2 3">
    <name type="scientific">Pseudonocardia hierapolitana</name>
    <dbReference type="NCBI Taxonomy" id="1128676"/>
    <lineage>
        <taxon>Bacteria</taxon>
        <taxon>Bacillati</taxon>
        <taxon>Actinomycetota</taxon>
        <taxon>Actinomycetes</taxon>
        <taxon>Pseudonocardiales</taxon>
        <taxon>Pseudonocardiaceae</taxon>
        <taxon>Pseudonocardia</taxon>
    </lineage>
</organism>
<comment type="caution">
    <text evidence="2">The sequence shown here is derived from an EMBL/GenBank/DDBJ whole genome shotgun (WGS) entry which is preliminary data.</text>
</comment>
<evidence type="ECO:0000256" key="1">
    <source>
        <dbReference type="SAM" id="MobiDB-lite"/>
    </source>
</evidence>
<gene>
    <name evidence="2" type="ORF">FHX44_112337</name>
</gene>
<sequence length="87" mass="8699">MRLPLVIATVVLLVVGVLAGAVALGSGADAEPPPIEPIVVEAPAAPPAPPAAPAEPAPRDHEGYVAPPPPIDDDDDDPDDDGPDDDD</sequence>
<evidence type="ECO:0000313" key="3">
    <source>
        <dbReference type="Proteomes" id="UP000321261"/>
    </source>
</evidence>
<feature type="region of interest" description="Disordered" evidence="1">
    <location>
        <begin position="25"/>
        <end position="87"/>
    </location>
</feature>
<feature type="compositionally biased region" description="Acidic residues" evidence="1">
    <location>
        <begin position="71"/>
        <end position="87"/>
    </location>
</feature>
<evidence type="ECO:0000313" key="2">
    <source>
        <dbReference type="EMBL" id="TWF76447.1"/>
    </source>
</evidence>
<dbReference type="Proteomes" id="UP000321261">
    <property type="component" value="Unassembled WGS sequence"/>
</dbReference>
<proteinExistence type="predicted"/>
<protein>
    <recommendedName>
        <fullName evidence="4">Small secreted hydrophilic protein</fullName>
    </recommendedName>
</protein>
<name>A0A561SNL6_9PSEU</name>
<dbReference type="EMBL" id="VIWU01000001">
    <property type="protein sequence ID" value="TWF76447.1"/>
    <property type="molecule type" value="Genomic_DNA"/>
</dbReference>
<evidence type="ECO:0008006" key="4">
    <source>
        <dbReference type="Google" id="ProtNLM"/>
    </source>
</evidence>
<feature type="compositionally biased region" description="Pro residues" evidence="1">
    <location>
        <begin position="44"/>
        <end position="56"/>
    </location>
</feature>
<dbReference type="AlphaFoldDB" id="A0A561SNL6"/>
<reference evidence="2 3" key="1">
    <citation type="submission" date="2019-06" db="EMBL/GenBank/DDBJ databases">
        <title>Sequencing the genomes of 1000 actinobacteria strains.</title>
        <authorList>
            <person name="Klenk H.-P."/>
        </authorList>
    </citation>
    <scope>NUCLEOTIDE SEQUENCE [LARGE SCALE GENOMIC DNA]</scope>
    <source>
        <strain evidence="2 3">DSM 45671</strain>
    </source>
</reference>
<accession>A0A561SNL6</accession>